<evidence type="ECO:0000313" key="3">
    <source>
        <dbReference type="Proteomes" id="UP000616595"/>
    </source>
</evidence>
<reference evidence="2" key="2">
    <citation type="submission" date="2020-10" db="EMBL/GenBank/DDBJ databases">
        <title>Comparative genomics of the Acetobacterium genus.</title>
        <authorList>
            <person name="Marshall C."/>
            <person name="May H."/>
            <person name="Norman S."/>
        </authorList>
    </citation>
    <scope>NUCLEOTIDE SEQUENCE</scope>
    <source>
        <strain evidence="2">DER-2019</strain>
    </source>
</reference>
<dbReference type="InterPro" id="IPR052912">
    <property type="entry name" value="UPF0111_domain"/>
</dbReference>
<dbReference type="SUPFAM" id="SSF109755">
    <property type="entry name" value="PhoU-like"/>
    <property type="match status" value="1"/>
</dbReference>
<reference evidence="2" key="1">
    <citation type="submission" date="2019-10" db="EMBL/GenBank/DDBJ databases">
        <authorList>
            <person name="Ross D.E."/>
            <person name="Gulliver D."/>
        </authorList>
    </citation>
    <scope>NUCLEOTIDE SEQUENCE</scope>
    <source>
        <strain evidence="2">DER-2019</strain>
    </source>
</reference>
<proteinExistence type="inferred from homology"/>
<evidence type="ECO:0000256" key="1">
    <source>
        <dbReference type="ARBA" id="ARBA00008591"/>
    </source>
</evidence>
<dbReference type="PANTHER" id="PTHR37298:SF1">
    <property type="entry name" value="UPF0111 PROTEIN YKAA"/>
    <property type="match status" value="1"/>
</dbReference>
<evidence type="ECO:0000313" key="2">
    <source>
        <dbReference type="EMBL" id="MBC3888981.1"/>
    </source>
</evidence>
<sequence length="213" mass="24953">MAKKGKTKGYNYYKEFMVVSNLIVKASNMLNEILHDHDLKNTDKKLAKLHEIERSADEQKHEMMNYLFSDFLPPIEREDIIDLASALDTVIDMIEDILRYIDMFQVPKITSEMLEFMEIIEKSALKMHDAVKDLKNFKKPKALQEAIIEINRYENLGDELYLESVKKLYIEKNDSLNPLDTVALIRIYDYFEKSCDSFEEAAEIISRIILKNS</sequence>
<dbReference type="Gene3D" id="1.20.58.220">
    <property type="entry name" value="Phosphate transport system protein phou homolog 2, domain 2"/>
    <property type="match status" value="1"/>
</dbReference>
<comment type="similarity">
    <text evidence="1">Belongs to the UPF0111 family.</text>
</comment>
<gene>
    <name evidence="2" type="ORF">GH810_11720</name>
</gene>
<organism evidence="2 3">
    <name type="scientific">Acetobacterium paludosum</name>
    <dbReference type="NCBI Taxonomy" id="52693"/>
    <lineage>
        <taxon>Bacteria</taxon>
        <taxon>Bacillati</taxon>
        <taxon>Bacillota</taxon>
        <taxon>Clostridia</taxon>
        <taxon>Eubacteriales</taxon>
        <taxon>Eubacteriaceae</taxon>
        <taxon>Acetobacterium</taxon>
    </lineage>
</organism>
<dbReference type="Proteomes" id="UP000616595">
    <property type="component" value="Unassembled WGS sequence"/>
</dbReference>
<name>A0A923KXZ5_9FIRM</name>
<dbReference type="Pfam" id="PF01865">
    <property type="entry name" value="PhoU_div"/>
    <property type="match status" value="1"/>
</dbReference>
<dbReference type="OrthoDB" id="9797568at2"/>
<accession>A0A923KXZ5</accession>
<dbReference type="InterPro" id="IPR038078">
    <property type="entry name" value="PhoU-like_sf"/>
</dbReference>
<dbReference type="RefSeq" id="WP_148568249.1">
    <property type="nucleotide sequence ID" value="NZ_RXYA01000016.1"/>
</dbReference>
<keyword evidence="3" id="KW-1185">Reference proteome</keyword>
<dbReference type="InterPro" id="IPR018445">
    <property type="entry name" value="Put_Phosphate_transp_reg"/>
</dbReference>
<dbReference type="EMBL" id="WJBD01000014">
    <property type="protein sequence ID" value="MBC3888981.1"/>
    <property type="molecule type" value="Genomic_DNA"/>
</dbReference>
<dbReference type="PANTHER" id="PTHR37298">
    <property type="entry name" value="UPF0111 PROTEIN YKAA"/>
    <property type="match status" value="1"/>
</dbReference>
<comment type="caution">
    <text evidence="2">The sequence shown here is derived from an EMBL/GenBank/DDBJ whole genome shotgun (WGS) entry which is preliminary data.</text>
</comment>
<protein>
    <submittedName>
        <fullName evidence="2">DUF47 family protein</fullName>
    </submittedName>
</protein>
<dbReference type="AlphaFoldDB" id="A0A923KXZ5"/>